<dbReference type="InterPro" id="IPR017748">
    <property type="entry name" value="TagF"/>
</dbReference>
<dbReference type="Pfam" id="PF09867">
    <property type="entry name" value="TagF_N"/>
    <property type="match status" value="1"/>
</dbReference>
<protein>
    <submittedName>
        <fullName evidence="1">Uncharacterized protein</fullName>
    </submittedName>
</protein>
<dbReference type="EMBL" id="BMXR01000001">
    <property type="protein sequence ID" value="GGX39316.1"/>
    <property type="molecule type" value="Genomic_DNA"/>
</dbReference>
<dbReference type="InterPro" id="IPR038225">
    <property type="entry name" value="TagF_sf"/>
</dbReference>
<dbReference type="AlphaFoldDB" id="A0A918N4U8"/>
<accession>A0A918N4U8</accession>
<keyword evidence="2" id="KW-1185">Reference proteome</keyword>
<dbReference type="Gene3D" id="3.40.1730.10">
    <property type="entry name" value="pa0076 domain"/>
    <property type="match status" value="1"/>
</dbReference>
<evidence type="ECO:0000313" key="2">
    <source>
        <dbReference type="Proteomes" id="UP000626148"/>
    </source>
</evidence>
<reference evidence="1" key="1">
    <citation type="journal article" date="2014" name="Int. J. Syst. Evol. Microbiol.">
        <title>Complete genome sequence of Corynebacterium casei LMG S-19264T (=DSM 44701T), isolated from a smear-ripened cheese.</title>
        <authorList>
            <consortium name="US DOE Joint Genome Institute (JGI-PGF)"/>
            <person name="Walter F."/>
            <person name="Albersmeier A."/>
            <person name="Kalinowski J."/>
            <person name="Ruckert C."/>
        </authorList>
    </citation>
    <scope>NUCLEOTIDE SEQUENCE</scope>
    <source>
        <strain evidence="1">KCTC 22169</strain>
    </source>
</reference>
<dbReference type="Proteomes" id="UP000626148">
    <property type="component" value="Unassembled WGS sequence"/>
</dbReference>
<evidence type="ECO:0000313" key="1">
    <source>
        <dbReference type="EMBL" id="GGX39316.1"/>
    </source>
</evidence>
<organism evidence="1 2">
    <name type="scientific">Saccharospirillum salsuginis</name>
    <dbReference type="NCBI Taxonomy" id="418750"/>
    <lineage>
        <taxon>Bacteria</taxon>
        <taxon>Pseudomonadati</taxon>
        <taxon>Pseudomonadota</taxon>
        <taxon>Gammaproteobacteria</taxon>
        <taxon>Oceanospirillales</taxon>
        <taxon>Saccharospirillaceae</taxon>
        <taxon>Saccharospirillum</taxon>
    </lineage>
</organism>
<proteinExistence type="predicted"/>
<gene>
    <name evidence="1" type="ORF">GCM10007392_02080</name>
</gene>
<name>A0A918N4U8_9GAMM</name>
<sequence>MFGFGADKSAPAPSPTPVAVELGYLGKLRSRADYLKHSADAREVTTLDACMKDWLVMQAGREESAPVPPQGLGFMTVGGLDRQSLCGYLFPSEDSHGRRYPFFYYARWSDVDLYFKPAPIFYGSWQLFQQCEAALAWPLACPEEVQLSPLRQDKWSRQSPSGKRLMSESMACMADFTLAHWLSHLAGGDPTLQCRLLAGCRTLIDQYRHSVTTRRAPVDLSLPLGTPELAPYSLLFWLHLLSGMDRSRLWRPDIVWTLDAAFGQLYVLSQPMTASRLENLFRDGAESAGADWMSVDGSDHQGWAEQLIEQPDSLLLDVAIRWSQIG</sequence>
<reference evidence="1" key="2">
    <citation type="submission" date="2020-09" db="EMBL/GenBank/DDBJ databases">
        <authorList>
            <person name="Sun Q."/>
            <person name="Kim S."/>
        </authorList>
    </citation>
    <scope>NUCLEOTIDE SEQUENCE</scope>
    <source>
        <strain evidence="1">KCTC 22169</strain>
    </source>
</reference>
<comment type="caution">
    <text evidence="1">The sequence shown here is derived from an EMBL/GenBank/DDBJ whole genome shotgun (WGS) entry which is preliminary data.</text>
</comment>